<dbReference type="RefSeq" id="WP_162858241.1">
    <property type="nucleotide sequence ID" value="NZ_JAOQJX010000002.1"/>
</dbReference>
<sequence>MTIERYYVLINSGIGRKLKEIINGWIPVLIKEPVPVRVPVRRMYRENRK</sequence>
<reference evidence="1 2" key="1">
    <citation type="journal article" date="2021" name="ISME Commun">
        <title>Automated analysis of genomic sequences facilitates high-throughput and comprehensive description of bacteria.</title>
        <authorList>
            <person name="Hitch T.C.A."/>
        </authorList>
    </citation>
    <scope>NUCLEOTIDE SEQUENCE [LARGE SCALE GENOMIC DNA]</scope>
    <source>
        <strain evidence="1 2">H2_18</strain>
    </source>
</reference>
<accession>A0ABT2T8F9</accession>
<evidence type="ECO:0000313" key="1">
    <source>
        <dbReference type="EMBL" id="MCU6746553.1"/>
    </source>
</evidence>
<keyword evidence="2" id="KW-1185">Reference proteome</keyword>
<proteinExistence type="predicted"/>
<organism evidence="1 2">
    <name type="scientific">Faecalicatena acetigenes</name>
    <dbReference type="NCBI Taxonomy" id="2981790"/>
    <lineage>
        <taxon>Bacteria</taxon>
        <taxon>Bacillati</taxon>
        <taxon>Bacillota</taxon>
        <taxon>Clostridia</taxon>
        <taxon>Lachnospirales</taxon>
        <taxon>Lachnospiraceae</taxon>
        <taxon>Faecalicatena</taxon>
    </lineage>
</organism>
<comment type="caution">
    <text evidence="1">The sequence shown here is derived from an EMBL/GenBank/DDBJ whole genome shotgun (WGS) entry which is preliminary data.</text>
</comment>
<gene>
    <name evidence="1" type="ORF">OCV51_02580</name>
</gene>
<dbReference type="EMBL" id="JAOQJX010000002">
    <property type="protein sequence ID" value="MCU6746553.1"/>
    <property type="molecule type" value="Genomic_DNA"/>
</dbReference>
<dbReference type="Proteomes" id="UP001652394">
    <property type="component" value="Unassembled WGS sequence"/>
</dbReference>
<evidence type="ECO:0000313" key="2">
    <source>
        <dbReference type="Proteomes" id="UP001652394"/>
    </source>
</evidence>
<name>A0ABT2T8F9_9FIRM</name>
<protein>
    <submittedName>
        <fullName evidence="1">Uncharacterized protein</fullName>
    </submittedName>
</protein>